<reference evidence="5" key="1">
    <citation type="submission" date="2014-05" db="EMBL/GenBank/DDBJ databases">
        <title>ATOL: Assembling a taxonomically balanced genome-scale reconstruction of the evolutionary history of the Enterobacteriaceae.</title>
        <authorList>
            <person name="Plunkett G. III"/>
            <person name="Neeno-Eckwall E.C."/>
            <person name="Glasner J.D."/>
            <person name="Perna N.T."/>
        </authorList>
    </citation>
    <scope>NUCLEOTIDE SEQUENCE [LARGE SCALE GENOMIC DNA]</scope>
    <source>
        <strain evidence="5">ATCC 49490</strain>
    </source>
</reference>
<protein>
    <submittedName>
        <fullName evidence="4">Sensory box/GGDEF family protein</fullName>
        <ecNumber evidence="4">4.6.-.-</ecNumber>
    </submittedName>
</protein>
<dbReference type="InterPro" id="IPR005330">
    <property type="entry name" value="MHYT_dom"/>
</dbReference>
<dbReference type="SUPFAM" id="SSF55073">
    <property type="entry name" value="Nucleotide cyclase"/>
    <property type="match status" value="1"/>
</dbReference>
<keyword evidence="5" id="KW-1185">Reference proteome</keyword>
<dbReference type="Pfam" id="PF03707">
    <property type="entry name" value="MHYT"/>
    <property type="match status" value="1"/>
</dbReference>
<keyword evidence="1" id="KW-1133">Transmembrane helix</keyword>
<dbReference type="InterPro" id="IPR052155">
    <property type="entry name" value="Biofilm_reg_signaling"/>
</dbReference>
<dbReference type="SUPFAM" id="SSF141868">
    <property type="entry name" value="EAL domain-like"/>
    <property type="match status" value="1"/>
</dbReference>
<dbReference type="Gene3D" id="3.20.20.450">
    <property type="entry name" value="EAL domain"/>
    <property type="match status" value="1"/>
</dbReference>
<dbReference type="EMBL" id="JMTB01000034">
    <property type="protein sequence ID" value="KFC10049.1"/>
    <property type="molecule type" value="Genomic_DNA"/>
</dbReference>
<dbReference type="InterPro" id="IPR001633">
    <property type="entry name" value="EAL_dom"/>
</dbReference>
<dbReference type="Gene3D" id="3.30.70.270">
    <property type="match status" value="1"/>
</dbReference>
<dbReference type="NCBIfam" id="TIGR00254">
    <property type="entry name" value="GGDEF"/>
    <property type="match status" value="1"/>
</dbReference>
<proteinExistence type="predicted"/>
<feature type="transmembrane region" description="Helical" evidence="1">
    <location>
        <begin position="6"/>
        <end position="30"/>
    </location>
</feature>
<evidence type="ECO:0000313" key="5">
    <source>
        <dbReference type="Proteomes" id="UP000028630"/>
    </source>
</evidence>
<dbReference type="PROSITE" id="PS50887">
    <property type="entry name" value="GGDEF"/>
    <property type="match status" value="1"/>
</dbReference>
<dbReference type="PANTHER" id="PTHR44757">
    <property type="entry name" value="DIGUANYLATE CYCLASE DGCP"/>
    <property type="match status" value="1"/>
</dbReference>
<dbReference type="SMART" id="SM00052">
    <property type="entry name" value="EAL"/>
    <property type="match status" value="1"/>
</dbReference>
<dbReference type="InterPro" id="IPR035919">
    <property type="entry name" value="EAL_sf"/>
</dbReference>
<keyword evidence="4" id="KW-0456">Lyase</keyword>
<dbReference type="GO" id="GO:0016829">
    <property type="term" value="F:lyase activity"/>
    <property type="evidence" value="ECO:0007669"/>
    <property type="project" value="UniProtKB-KW"/>
</dbReference>
<dbReference type="Proteomes" id="UP000028630">
    <property type="component" value="Unassembled WGS sequence"/>
</dbReference>
<feature type="transmembrane region" description="Helical" evidence="1">
    <location>
        <begin position="80"/>
        <end position="102"/>
    </location>
</feature>
<dbReference type="Pfam" id="PF00563">
    <property type="entry name" value="EAL"/>
    <property type="match status" value="1"/>
</dbReference>
<keyword evidence="1" id="KW-0812">Transmembrane</keyword>
<dbReference type="InterPro" id="IPR043128">
    <property type="entry name" value="Rev_trsase/Diguanyl_cyclase"/>
</dbReference>
<dbReference type="EC" id="4.6.-.-" evidence="4"/>
<accession>A0A085AIK4</accession>
<dbReference type="SMART" id="SM00267">
    <property type="entry name" value="GGDEF"/>
    <property type="match status" value="1"/>
</dbReference>
<feature type="transmembrane region" description="Helical" evidence="1">
    <location>
        <begin position="37"/>
        <end position="60"/>
    </location>
</feature>
<evidence type="ECO:0000259" key="2">
    <source>
        <dbReference type="PROSITE" id="PS50883"/>
    </source>
</evidence>
<keyword evidence="1" id="KW-0472">Membrane</keyword>
<dbReference type="RefSeq" id="WP_051857288.1">
    <property type="nucleotide sequence ID" value="NZ_JMTB01000034.1"/>
</dbReference>
<dbReference type="AlphaFoldDB" id="A0A085AIK4"/>
<evidence type="ECO:0000313" key="4">
    <source>
        <dbReference type="EMBL" id="KFC10049.1"/>
    </source>
</evidence>
<dbReference type="PANTHER" id="PTHR44757:SF2">
    <property type="entry name" value="BIOFILM ARCHITECTURE MAINTENANCE PROTEIN MBAA"/>
    <property type="match status" value="1"/>
</dbReference>
<gene>
    <name evidence="4" type="ORF">GTGU_00697</name>
</gene>
<dbReference type="OrthoDB" id="9804951at2"/>
<name>A0A085AIK4_9ENTR</name>
<sequence>MMNYDITLILVSLLAVIAASGIGLWLAFSLRLNRKSALVNCIAAALVMGLAIAAMHYTGISAATFSPHDHALPGSVSERGFSVWVFAPAFAILGVMLVMSILDSRRRTIRLTEHLQRLNQQLEQQAHYDGLTGLANRTQIDLIIERCIKNALPNRQSFALILIDLDRFRLVNDAWGLHVGDRLLVSVANRISTCLSARMTLARLSSDEFILLAQDTDAHDAAELAARIAERFKCPFYESGQIIQVSLSMGISLFPDHGVTLHDLKLRADTALYNIKQQGRNGWAIYHDSMMQKAWESARFLQDLTQAMALNQFELWYQPKFNAQQLALSGFEALLRWRHPVKGVLLPEQFLELLEKSGQMVPVGRWVIDQVCRQLQVWAEQGRDDWTLSVNLSTAQFEQDDIFDLVSDALNRYRISPVRLTLELTESTALRNLARSIEILNDFARLGITVSIDDFGTGYSNLLTLKNLPARELKIDKRVVKEMRENGKNIKIVSAIIDIAHTMNMNVVAEGIETLEQKQLLTEMGCGQLQGYLLARPVPAQELPALLDNLPFRQPERGERHTRTRFQGKSANS</sequence>
<organism evidence="4 5">
    <name type="scientific">Trabulsiella guamensis ATCC 49490</name>
    <dbReference type="NCBI Taxonomy" id="1005994"/>
    <lineage>
        <taxon>Bacteria</taxon>
        <taxon>Pseudomonadati</taxon>
        <taxon>Pseudomonadota</taxon>
        <taxon>Gammaproteobacteria</taxon>
        <taxon>Enterobacterales</taxon>
        <taxon>Enterobacteriaceae</taxon>
        <taxon>Trabulsiella</taxon>
    </lineage>
</organism>
<evidence type="ECO:0000259" key="3">
    <source>
        <dbReference type="PROSITE" id="PS50887"/>
    </source>
</evidence>
<dbReference type="InterPro" id="IPR029787">
    <property type="entry name" value="Nucleotide_cyclase"/>
</dbReference>
<dbReference type="PROSITE" id="PS50883">
    <property type="entry name" value="EAL"/>
    <property type="match status" value="1"/>
</dbReference>
<evidence type="ECO:0000256" key="1">
    <source>
        <dbReference type="SAM" id="Phobius"/>
    </source>
</evidence>
<dbReference type="Pfam" id="PF00990">
    <property type="entry name" value="GGDEF"/>
    <property type="match status" value="1"/>
</dbReference>
<dbReference type="InterPro" id="IPR000160">
    <property type="entry name" value="GGDEF_dom"/>
</dbReference>
<feature type="domain" description="GGDEF" evidence="3">
    <location>
        <begin position="156"/>
        <end position="288"/>
    </location>
</feature>
<dbReference type="eggNOG" id="COG5001">
    <property type="taxonomic scope" value="Bacteria"/>
</dbReference>
<comment type="caution">
    <text evidence="4">The sequence shown here is derived from an EMBL/GenBank/DDBJ whole genome shotgun (WGS) entry which is preliminary data.</text>
</comment>
<dbReference type="CDD" id="cd01949">
    <property type="entry name" value="GGDEF"/>
    <property type="match status" value="1"/>
</dbReference>
<feature type="domain" description="EAL" evidence="2">
    <location>
        <begin position="297"/>
        <end position="551"/>
    </location>
</feature>
<dbReference type="CDD" id="cd01948">
    <property type="entry name" value="EAL"/>
    <property type="match status" value="1"/>
</dbReference>